<keyword evidence="5 6" id="KW-0030">Aminoacyl-tRNA synthetase</keyword>
<name>A0ABM1R059_CAMSA</name>
<sequence length="173" mass="19500">MGQIPEPLIPQAGARVMSLTDGLSKMSKSAPSDQSRINLLDSKDLIADKIKRCKTDSFAGLEFDNAERPECKNLLSVYQIVSGKTKEIIGEHIFNWLHEVEECKDLSWGTFKSLLAYALIEHLSPIKARYQEITAEPEYLDKILSEGADRATELGDVTMCNVYQAMGFYPRRR</sequence>
<dbReference type="PANTHER" id="PTHR43766">
    <property type="entry name" value="TRYPTOPHAN--TRNA LIGASE, MITOCHONDRIAL"/>
    <property type="match status" value="1"/>
</dbReference>
<protein>
    <submittedName>
        <fullName evidence="8">Tryptophan--tRNA ligase, chloroplastic/mitochondrial-like</fullName>
    </submittedName>
</protein>
<dbReference type="InterPro" id="IPR002305">
    <property type="entry name" value="aa-tRNA-synth_Ic"/>
</dbReference>
<dbReference type="Gene3D" id="3.40.50.620">
    <property type="entry name" value="HUPs"/>
    <property type="match status" value="1"/>
</dbReference>
<evidence type="ECO:0000256" key="4">
    <source>
        <dbReference type="ARBA" id="ARBA00022917"/>
    </source>
</evidence>
<reference evidence="7" key="1">
    <citation type="journal article" date="2014" name="Nat. Commun.">
        <title>The emerging biofuel crop Camelina sativa retains a highly undifferentiated hexaploid genome structure.</title>
        <authorList>
            <person name="Kagale S."/>
            <person name="Koh C."/>
            <person name="Nixon J."/>
            <person name="Bollina V."/>
            <person name="Clarke W.E."/>
            <person name="Tuteja R."/>
            <person name="Spillane C."/>
            <person name="Robinson S.J."/>
            <person name="Links M.G."/>
            <person name="Clarke C."/>
            <person name="Higgins E.E."/>
            <person name="Huebert T."/>
            <person name="Sharpe A.G."/>
            <person name="Parkin I.A."/>
        </authorList>
    </citation>
    <scope>NUCLEOTIDE SEQUENCE [LARGE SCALE GENOMIC DNA]</scope>
    <source>
        <strain evidence="7">cv. DH55</strain>
    </source>
</reference>
<evidence type="ECO:0000313" key="8">
    <source>
        <dbReference type="RefSeq" id="XP_019092397.1"/>
    </source>
</evidence>
<dbReference type="Gene3D" id="1.10.240.10">
    <property type="entry name" value="Tyrosyl-Transfer RNA Synthetase"/>
    <property type="match status" value="1"/>
</dbReference>
<keyword evidence="3 6" id="KW-0067">ATP-binding</keyword>
<keyword evidence="4 6" id="KW-0648">Protein biosynthesis</keyword>
<proteinExistence type="inferred from homology"/>
<evidence type="ECO:0000256" key="1">
    <source>
        <dbReference type="ARBA" id="ARBA00022598"/>
    </source>
</evidence>
<keyword evidence="1 6" id="KW-0436">Ligase</keyword>
<evidence type="ECO:0000256" key="6">
    <source>
        <dbReference type="RuleBase" id="RU363036"/>
    </source>
</evidence>
<dbReference type="Proteomes" id="UP000694864">
    <property type="component" value="Chromosome 15"/>
</dbReference>
<dbReference type="GeneID" id="104747899"/>
<evidence type="ECO:0000256" key="2">
    <source>
        <dbReference type="ARBA" id="ARBA00022741"/>
    </source>
</evidence>
<accession>A0ABM1R059</accession>
<evidence type="ECO:0000256" key="3">
    <source>
        <dbReference type="ARBA" id="ARBA00022840"/>
    </source>
</evidence>
<comment type="similarity">
    <text evidence="6">Belongs to the class-I aminoacyl-tRNA synthetase family.</text>
</comment>
<evidence type="ECO:0000256" key="5">
    <source>
        <dbReference type="ARBA" id="ARBA00023146"/>
    </source>
</evidence>
<evidence type="ECO:0000313" key="7">
    <source>
        <dbReference type="Proteomes" id="UP000694864"/>
    </source>
</evidence>
<dbReference type="InterPro" id="IPR014729">
    <property type="entry name" value="Rossmann-like_a/b/a_fold"/>
</dbReference>
<dbReference type="InterPro" id="IPR050203">
    <property type="entry name" value="Trp-tRNA_synthetase"/>
</dbReference>
<organism evidence="7 8">
    <name type="scientific">Camelina sativa</name>
    <name type="common">False flax</name>
    <name type="synonym">Myagrum sativum</name>
    <dbReference type="NCBI Taxonomy" id="90675"/>
    <lineage>
        <taxon>Eukaryota</taxon>
        <taxon>Viridiplantae</taxon>
        <taxon>Streptophyta</taxon>
        <taxon>Embryophyta</taxon>
        <taxon>Tracheophyta</taxon>
        <taxon>Spermatophyta</taxon>
        <taxon>Magnoliopsida</taxon>
        <taxon>eudicotyledons</taxon>
        <taxon>Gunneridae</taxon>
        <taxon>Pentapetalae</taxon>
        <taxon>rosids</taxon>
        <taxon>malvids</taxon>
        <taxon>Brassicales</taxon>
        <taxon>Brassicaceae</taxon>
        <taxon>Camelineae</taxon>
        <taxon>Camelina</taxon>
    </lineage>
</organism>
<dbReference type="Pfam" id="PF00579">
    <property type="entry name" value="tRNA-synt_1b"/>
    <property type="match status" value="1"/>
</dbReference>
<gene>
    <name evidence="8" type="primary">LOC104747899</name>
</gene>
<reference evidence="8" key="2">
    <citation type="submission" date="2025-08" db="UniProtKB">
        <authorList>
            <consortium name="RefSeq"/>
        </authorList>
    </citation>
    <scope>IDENTIFICATION</scope>
    <source>
        <tissue evidence="8">Leaf</tissue>
    </source>
</reference>
<keyword evidence="7" id="KW-1185">Reference proteome</keyword>
<keyword evidence="2 6" id="KW-0547">Nucleotide-binding</keyword>
<dbReference type="RefSeq" id="XP_019092397.1">
    <property type="nucleotide sequence ID" value="XM_019236852.1"/>
</dbReference>
<dbReference type="PANTHER" id="PTHR43766:SF1">
    <property type="entry name" value="TRYPTOPHAN--TRNA LIGASE, MITOCHONDRIAL"/>
    <property type="match status" value="1"/>
</dbReference>
<dbReference type="SUPFAM" id="SSF52374">
    <property type="entry name" value="Nucleotidylyl transferase"/>
    <property type="match status" value="1"/>
</dbReference>